<accession>A0ABR4DTE4</accession>
<evidence type="ECO:0000313" key="1">
    <source>
        <dbReference type="EMBL" id="KAL2273603.1"/>
    </source>
</evidence>
<name>A0ABR4DTE4_9PEZI</name>
<reference evidence="1 2" key="1">
    <citation type="submission" date="2024-03" db="EMBL/GenBank/DDBJ databases">
        <title>A high-quality draft genome sequence of Diaporthe vaccinii, a causative agent of upright dieback and viscid rot disease in cranberry plants.</title>
        <authorList>
            <person name="Sarrasin M."/>
            <person name="Lang B.F."/>
            <person name="Burger G."/>
        </authorList>
    </citation>
    <scope>NUCLEOTIDE SEQUENCE [LARGE SCALE GENOMIC DNA]</scope>
    <source>
        <strain evidence="1 2">IS7</strain>
    </source>
</reference>
<evidence type="ECO:0000313" key="2">
    <source>
        <dbReference type="Proteomes" id="UP001600888"/>
    </source>
</evidence>
<protein>
    <submittedName>
        <fullName evidence="1">Uncharacterized protein</fullName>
    </submittedName>
</protein>
<gene>
    <name evidence="1" type="ORF">FJTKL_04199</name>
</gene>
<organism evidence="1 2">
    <name type="scientific">Diaporthe vaccinii</name>
    <dbReference type="NCBI Taxonomy" id="105482"/>
    <lineage>
        <taxon>Eukaryota</taxon>
        <taxon>Fungi</taxon>
        <taxon>Dikarya</taxon>
        <taxon>Ascomycota</taxon>
        <taxon>Pezizomycotina</taxon>
        <taxon>Sordariomycetes</taxon>
        <taxon>Sordariomycetidae</taxon>
        <taxon>Diaporthales</taxon>
        <taxon>Diaporthaceae</taxon>
        <taxon>Diaporthe</taxon>
        <taxon>Diaporthe eres species complex</taxon>
    </lineage>
</organism>
<comment type="caution">
    <text evidence="1">The sequence shown here is derived from an EMBL/GenBank/DDBJ whole genome shotgun (WGS) entry which is preliminary data.</text>
</comment>
<proteinExistence type="predicted"/>
<keyword evidence="2" id="KW-1185">Reference proteome</keyword>
<dbReference type="EMBL" id="JBAWTH010000178">
    <property type="protein sequence ID" value="KAL2273603.1"/>
    <property type="molecule type" value="Genomic_DNA"/>
</dbReference>
<sequence>MQFREHHHTLNFLLASGARVRVLDSASSCCALNSSSFNVIASTERLPAHVVRLLSAPAVNCRITTTWRQSHRGSLIAYRNGLNIAETQDSN</sequence>
<dbReference type="Proteomes" id="UP001600888">
    <property type="component" value="Unassembled WGS sequence"/>
</dbReference>